<dbReference type="SMART" id="SM00450">
    <property type="entry name" value="RHOD"/>
    <property type="match status" value="1"/>
</dbReference>
<organism evidence="2 3">
    <name type="scientific">Candidatus Methylopumilus turicensis</name>
    <dbReference type="NCBI Taxonomy" id="1581680"/>
    <lineage>
        <taxon>Bacteria</taxon>
        <taxon>Pseudomonadati</taxon>
        <taxon>Pseudomonadota</taxon>
        <taxon>Betaproteobacteria</taxon>
        <taxon>Nitrosomonadales</taxon>
        <taxon>Methylophilaceae</taxon>
        <taxon>Candidatus Methylopumilus</taxon>
    </lineage>
</organism>
<dbReference type="PANTHER" id="PTHR44086">
    <property type="entry name" value="THIOSULFATE SULFURTRANSFERASE RDL2, MITOCHONDRIAL-RELATED"/>
    <property type="match status" value="1"/>
</dbReference>
<gene>
    <name evidence="2" type="ORF">BN1209_0065</name>
</gene>
<name>A0A0B7ISA9_9PROT</name>
<dbReference type="RefSeq" id="WP_045750456.1">
    <property type="nucleotide sequence ID" value="NZ_LN794158.1"/>
</dbReference>
<protein>
    <submittedName>
        <fullName evidence="2">Rhodanese-like protein</fullName>
    </submittedName>
</protein>
<dbReference type="OrthoDB" id="9811849at2"/>
<sequence length="109" mass="11742">MKKFQDIDSTALHALLDTQKVYLIDVRNNDEVAQGVIPGATFITLSSIPSVDFSPLENETVVFYCHAGVRSAQAAAFVADQIDASVYNLRGGILAWANAGYGFTQLSTT</sequence>
<accession>A0A0B7ISA9</accession>
<dbReference type="PROSITE" id="PS50206">
    <property type="entry name" value="RHODANESE_3"/>
    <property type="match status" value="1"/>
</dbReference>
<dbReference type="InterPro" id="IPR036873">
    <property type="entry name" value="Rhodanese-like_dom_sf"/>
</dbReference>
<proteinExistence type="predicted"/>
<evidence type="ECO:0000259" key="1">
    <source>
        <dbReference type="PROSITE" id="PS50206"/>
    </source>
</evidence>
<feature type="domain" description="Rhodanese" evidence="1">
    <location>
        <begin position="17"/>
        <end position="105"/>
    </location>
</feature>
<dbReference type="HOGENOM" id="CLU_089574_13_0_4"/>
<evidence type="ECO:0000313" key="2">
    <source>
        <dbReference type="EMBL" id="CEN55123.1"/>
    </source>
</evidence>
<keyword evidence="3" id="KW-1185">Reference proteome</keyword>
<dbReference type="GO" id="GO:0004792">
    <property type="term" value="F:thiosulfate-cyanide sulfurtransferase activity"/>
    <property type="evidence" value="ECO:0007669"/>
    <property type="project" value="TreeGrafter"/>
</dbReference>
<dbReference type="CDD" id="cd00158">
    <property type="entry name" value="RHOD"/>
    <property type="match status" value="1"/>
</dbReference>
<dbReference type="Pfam" id="PF00581">
    <property type="entry name" value="Rhodanese"/>
    <property type="match status" value="1"/>
</dbReference>
<dbReference type="InterPro" id="IPR001763">
    <property type="entry name" value="Rhodanese-like_dom"/>
</dbReference>
<reference evidence="3" key="1">
    <citation type="submission" date="2014-12" db="EMBL/GenBank/DDBJ databases">
        <authorList>
            <person name="Salcher M.M."/>
        </authorList>
    </citation>
    <scope>NUCLEOTIDE SEQUENCE [LARGE SCALE GENOMIC DNA]</scope>
    <source>
        <strain evidence="3">MMS-10A-171</strain>
    </source>
</reference>
<dbReference type="Gene3D" id="3.40.250.10">
    <property type="entry name" value="Rhodanese-like domain"/>
    <property type="match status" value="1"/>
</dbReference>
<dbReference type="SUPFAM" id="SSF52821">
    <property type="entry name" value="Rhodanese/Cell cycle control phosphatase"/>
    <property type="match status" value="1"/>
</dbReference>
<dbReference type="AlphaFoldDB" id="A0A0B7ISA9"/>
<dbReference type="KEGG" id="mbac:BN1209_0065"/>
<dbReference type="PANTHER" id="PTHR44086:SF10">
    <property type="entry name" value="THIOSULFATE SULFURTRANSFERASE_RHODANESE-LIKE DOMAIN-CONTAINING PROTEIN 3"/>
    <property type="match status" value="1"/>
</dbReference>
<dbReference type="STRING" id="1581680.BN1209_0065"/>
<dbReference type="EMBL" id="LN794158">
    <property type="protein sequence ID" value="CEN55123.1"/>
    <property type="molecule type" value="Genomic_DNA"/>
</dbReference>
<dbReference type="Proteomes" id="UP000056322">
    <property type="component" value="Chromosome 1"/>
</dbReference>
<evidence type="ECO:0000313" key="3">
    <source>
        <dbReference type="Proteomes" id="UP000056322"/>
    </source>
</evidence>